<evidence type="ECO:0000313" key="2">
    <source>
        <dbReference type="Proteomes" id="UP000092544"/>
    </source>
</evidence>
<evidence type="ECO:0000313" key="1">
    <source>
        <dbReference type="EMBL" id="SBS25695.1"/>
    </source>
</evidence>
<proteinExistence type="predicted"/>
<protein>
    <submittedName>
        <fullName evidence="1">Uncharacterized protein</fullName>
    </submittedName>
</protein>
<name>A0A1A8T189_9GAMM</name>
<reference evidence="1 2" key="1">
    <citation type="submission" date="2016-06" db="EMBL/GenBank/DDBJ databases">
        <authorList>
            <person name="Kjaerup R.B."/>
            <person name="Dalgaard T.S."/>
            <person name="Juul-Madsen H.R."/>
        </authorList>
    </citation>
    <scope>NUCLEOTIDE SEQUENCE [LARGE SCALE GENOMIC DNA]</scope>
    <source>
        <strain evidence="1 2">CECT 8886</strain>
    </source>
</reference>
<dbReference type="EMBL" id="FLOB01000001">
    <property type="protein sequence ID" value="SBS25695.1"/>
    <property type="molecule type" value="Genomic_DNA"/>
</dbReference>
<keyword evidence="2" id="KW-1185">Reference proteome</keyword>
<dbReference type="STRING" id="1792290.MSP8886_00357"/>
<organism evidence="1 2">
    <name type="scientific">Marinomonas spartinae</name>
    <dbReference type="NCBI Taxonomy" id="1792290"/>
    <lineage>
        <taxon>Bacteria</taxon>
        <taxon>Pseudomonadati</taxon>
        <taxon>Pseudomonadota</taxon>
        <taxon>Gammaproteobacteria</taxon>
        <taxon>Oceanospirillales</taxon>
        <taxon>Oceanospirillaceae</taxon>
        <taxon>Marinomonas</taxon>
    </lineage>
</organism>
<accession>A0A1A8T189</accession>
<gene>
    <name evidence="1" type="ORF">MSP8886_00357</name>
</gene>
<sequence length="187" mass="21624">MSVYRIKYSEDSFEIIDLDMFAFADIIGDEDLTLVRSQPRTNESLKSRWKSVKCNIAEEWKNKPLPAISYWGSYLIFTQKAYDVFANTLEPFGEFLPLLAEDNQLYIYNCLTFVSEDETQCIRSYEDGYPIGFKSLAFENSDLKDKQVFKSKLFGTHSLFATESFKSLFTQQSMTGITFDTDLVSPF</sequence>
<dbReference type="AlphaFoldDB" id="A0A1A8T189"/>
<dbReference type="Proteomes" id="UP000092544">
    <property type="component" value="Unassembled WGS sequence"/>
</dbReference>